<name>A0A645J2T6_9ZZZZ</name>
<sequence length="126" mass="14097">MSSPVSKQRDVDQTYNLCRNIPETVNQLVFYIHSVFLAADGGDFFIKIDPHLRAFDETFGNKGADKDIQRTGCLAVDLFSLLFRHSLGKKFQIQIVADCFDMAVLSGAKQAARAPNLQIPHRNLKA</sequence>
<dbReference type="EMBL" id="VSSQ01129637">
    <property type="protein sequence ID" value="MPN57727.1"/>
    <property type="molecule type" value="Genomic_DNA"/>
</dbReference>
<reference evidence="1" key="1">
    <citation type="submission" date="2019-08" db="EMBL/GenBank/DDBJ databases">
        <authorList>
            <person name="Kucharzyk K."/>
            <person name="Murdoch R.W."/>
            <person name="Higgins S."/>
            <person name="Loffler F."/>
        </authorList>
    </citation>
    <scope>NUCLEOTIDE SEQUENCE</scope>
</reference>
<evidence type="ECO:0000313" key="1">
    <source>
        <dbReference type="EMBL" id="MPN57727.1"/>
    </source>
</evidence>
<accession>A0A645J2T6</accession>
<dbReference type="AlphaFoldDB" id="A0A645J2T6"/>
<comment type="caution">
    <text evidence="1">The sequence shown here is derived from an EMBL/GenBank/DDBJ whole genome shotgun (WGS) entry which is preliminary data.</text>
</comment>
<gene>
    <name evidence="1" type="ORF">SDC9_205421</name>
</gene>
<protein>
    <submittedName>
        <fullName evidence="1">Uncharacterized protein</fullName>
    </submittedName>
</protein>
<proteinExistence type="predicted"/>
<organism evidence="1">
    <name type="scientific">bioreactor metagenome</name>
    <dbReference type="NCBI Taxonomy" id="1076179"/>
    <lineage>
        <taxon>unclassified sequences</taxon>
        <taxon>metagenomes</taxon>
        <taxon>ecological metagenomes</taxon>
    </lineage>
</organism>